<keyword evidence="5" id="KW-0574">Periplasm</keyword>
<feature type="signal peptide" evidence="7">
    <location>
        <begin position="1"/>
        <end position="21"/>
    </location>
</feature>
<feature type="domain" description="AlgX/AlgJ SGNH hydrolase-like" evidence="8">
    <location>
        <begin position="92"/>
        <end position="220"/>
    </location>
</feature>
<organism evidence="9 10">
    <name type="scientific">Aerococcus agrisoli</name>
    <dbReference type="NCBI Taxonomy" id="2487350"/>
    <lineage>
        <taxon>Bacteria</taxon>
        <taxon>Bacillati</taxon>
        <taxon>Bacillota</taxon>
        <taxon>Bacilli</taxon>
        <taxon>Lactobacillales</taxon>
        <taxon>Aerococcaceae</taxon>
        <taxon>Aerococcus</taxon>
    </lineage>
</organism>
<comment type="subcellular location">
    <subcellularLocation>
        <location evidence="1">Periplasm</location>
    </subcellularLocation>
</comment>
<dbReference type="GO" id="GO:0042597">
    <property type="term" value="C:periplasmic space"/>
    <property type="evidence" value="ECO:0007669"/>
    <property type="project" value="UniProtKB-SubCell"/>
</dbReference>
<dbReference type="Proteomes" id="UP000273977">
    <property type="component" value="Unassembled WGS sequence"/>
</dbReference>
<proteinExistence type="predicted"/>
<gene>
    <name evidence="9" type="ORF">EF384_06485</name>
</gene>
<evidence type="ECO:0000259" key="8">
    <source>
        <dbReference type="Pfam" id="PF16822"/>
    </source>
</evidence>
<evidence type="ECO:0000256" key="2">
    <source>
        <dbReference type="ARBA" id="ARBA00005182"/>
    </source>
</evidence>
<dbReference type="InterPro" id="IPR031811">
    <property type="entry name" value="ALGX/ALGJ_SGNH-like"/>
</dbReference>
<evidence type="ECO:0000256" key="7">
    <source>
        <dbReference type="SAM" id="SignalP"/>
    </source>
</evidence>
<dbReference type="Pfam" id="PF16822">
    <property type="entry name" value="ALGX"/>
    <property type="match status" value="1"/>
</dbReference>
<dbReference type="GO" id="GO:0042121">
    <property type="term" value="P:alginic acid biosynthetic process"/>
    <property type="evidence" value="ECO:0007669"/>
    <property type="project" value="UniProtKB-UniPathway"/>
</dbReference>
<reference evidence="9 10" key="1">
    <citation type="submission" date="2018-11" db="EMBL/GenBank/DDBJ databases">
        <title>Aerococcus sp. SJQ22, whole genome shotgun sequence.</title>
        <authorList>
            <person name="Sun L."/>
            <person name="Gao X."/>
            <person name="Chen W."/>
            <person name="Huang K."/>
        </authorList>
    </citation>
    <scope>NUCLEOTIDE SEQUENCE [LARGE SCALE GENOMIC DNA]</scope>
    <source>
        <strain evidence="9 10">SJQ22</strain>
    </source>
</reference>
<keyword evidence="4 7" id="KW-0732">Signal</keyword>
<name>A0A3N4GA04_9LACT</name>
<keyword evidence="10" id="KW-1185">Reference proteome</keyword>
<accession>A0A3N4GA04</accession>
<evidence type="ECO:0000256" key="4">
    <source>
        <dbReference type="ARBA" id="ARBA00022729"/>
    </source>
</evidence>
<evidence type="ECO:0000256" key="6">
    <source>
        <dbReference type="ARBA" id="ARBA00022841"/>
    </source>
</evidence>
<sequence length="414" mass="47450">MKLNKKFITSITFFLALFGLAAINISENYDEFDESLTGYFSSNPVGRTSLTDYVAQVNDFMNENVPFRYEFFDAYGYIQKLMFKKEFNNFTVVEAENGQLFYTYFTTGPNSTSKIASRMSRLAEAAEKTGAQTLYLMTPDKFEPGVTTFEVGMPYNYANETADQFLSQMDAYGVNTIDFRQLMAEEDMHSTDAFYNTDHHWKIETAFWAFTELAKILESDYQYDFKNIDYATNLENYNKLVYEDAYLGSMGRSVGQLYTSPEDISIIYPKFETNYFVYQQSGDVEETKEGPFEESMLSKEILLGNDGKYAATSDKYFTYLNGNPGIEQIQNFDNPDGPKVLFIKDSLIVPVAAFFAYGASQTTLVDRRYFEGNIEDIVAEGDYDYIFVTYSPLNLTEEFFPFYDNTEGVNDDAG</sequence>
<dbReference type="OrthoDB" id="175771at2"/>
<evidence type="ECO:0000256" key="5">
    <source>
        <dbReference type="ARBA" id="ARBA00022764"/>
    </source>
</evidence>
<dbReference type="RefSeq" id="WP_123780427.1">
    <property type="nucleotide sequence ID" value="NZ_RKMG01000019.1"/>
</dbReference>
<evidence type="ECO:0000313" key="10">
    <source>
        <dbReference type="Proteomes" id="UP000273977"/>
    </source>
</evidence>
<dbReference type="EMBL" id="RKMG01000019">
    <property type="protein sequence ID" value="RPA59572.1"/>
    <property type="molecule type" value="Genomic_DNA"/>
</dbReference>
<evidence type="ECO:0000256" key="1">
    <source>
        <dbReference type="ARBA" id="ARBA00004418"/>
    </source>
</evidence>
<dbReference type="GO" id="GO:0016740">
    <property type="term" value="F:transferase activity"/>
    <property type="evidence" value="ECO:0007669"/>
    <property type="project" value="UniProtKB-KW"/>
</dbReference>
<dbReference type="UniPathway" id="UPA00286"/>
<protein>
    <recommendedName>
        <fullName evidence="8">AlgX/AlgJ SGNH hydrolase-like domain-containing protein</fullName>
    </recommendedName>
</protein>
<comment type="caution">
    <text evidence="9">The sequence shown here is derived from an EMBL/GenBank/DDBJ whole genome shotgun (WGS) entry which is preliminary data.</text>
</comment>
<keyword evidence="3" id="KW-0808">Transferase</keyword>
<feature type="chain" id="PRO_5018223940" description="AlgX/AlgJ SGNH hydrolase-like domain-containing protein" evidence="7">
    <location>
        <begin position="22"/>
        <end position="414"/>
    </location>
</feature>
<evidence type="ECO:0000313" key="9">
    <source>
        <dbReference type="EMBL" id="RPA59572.1"/>
    </source>
</evidence>
<keyword evidence="6" id="KW-0016">Alginate biosynthesis</keyword>
<comment type="pathway">
    <text evidence="2">Glycan biosynthesis; alginate biosynthesis.</text>
</comment>
<dbReference type="AlphaFoldDB" id="A0A3N4GA04"/>
<evidence type="ECO:0000256" key="3">
    <source>
        <dbReference type="ARBA" id="ARBA00022679"/>
    </source>
</evidence>